<protein>
    <submittedName>
        <fullName evidence="6">Uncharacterized protein</fullName>
    </submittedName>
</protein>
<reference evidence="6 7" key="1">
    <citation type="journal article" date="2023" name="Int. J. Mol. Sci.">
        <title>De Novo Assembly and Annotation of 11 Diverse Shrub Willow (Salix) Genomes Reveals Novel Gene Organization in Sex-Linked Regions.</title>
        <authorList>
            <person name="Hyden B."/>
            <person name="Feng K."/>
            <person name="Yates T.B."/>
            <person name="Jawdy S."/>
            <person name="Cereghino C."/>
            <person name="Smart L.B."/>
            <person name="Muchero W."/>
        </authorList>
    </citation>
    <scope>NUCLEOTIDE SEQUENCE [LARGE SCALE GENOMIC DNA]</scope>
    <source>
        <tissue evidence="6">Shoot tip</tissue>
    </source>
</reference>
<dbReference type="EMBL" id="JAPFFJ010000013">
    <property type="protein sequence ID" value="KAJ6413657.1"/>
    <property type="molecule type" value="Genomic_DNA"/>
</dbReference>
<evidence type="ECO:0000256" key="2">
    <source>
        <dbReference type="ARBA" id="ARBA00023015"/>
    </source>
</evidence>
<dbReference type="PANTHER" id="PTHR11969:SF89">
    <property type="entry name" value="TRANSCRIPTION FACTOR BHLH99"/>
    <property type="match status" value="1"/>
</dbReference>
<dbReference type="Proteomes" id="UP001162972">
    <property type="component" value="Chromosome 5"/>
</dbReference>
<evidence type="ECO:0000256" key="1">
    <source>
        <dbReference type="ARBA" id="ARBA00004123"/>
    </source>
</evidence>
<keyword evidence="2" id="KW-0805">Transcription regulation</keyword>
<dbReference type="GO" id="GO:0005634">
    <property type="term" value="C:nucleus"/>
    <property type="evidence" value="ECO:0007669"/>
    <property type="project" value="UniProtKB-SubCell"/>
</dbReference>
<evidence type="ECO:0000313" key="6">
    <source>
        <dbReference type="EMBL" id="KAJ6413657.1"/>
    </source>
</evidence>
<evidence type="ECO:0000256" key="4">
    <source>
        <dbReference type="ARBA" id="ARBA00023163"/>
    </source>
</evidence>
<comment type="caution">
    <text evidence="6">The sequence shown here is derived from an EMBL/GenBank/DDBJ whole genome shotgun (WGS) entry which is preliminary data.</text>
</comment>
<dbReference type="AlphaFoldDB" id="A0AAD6JYT0"/>
<evidence type="ECO:0000256" key="5">
    <source>
        <dbReference type="ARBA" id="ARBA00023242"/>
    </source>
</evidence>
<proteinExistence type="predicted"/>
<keyword evidence="7" id="KW-1185">Reference proteome</keyword>
<organism evidence="6 7">
    <name type="scientific">Salix udensis</name>
    <dbReference type="NCBI Taxonomy" id="889485"/>
    <lineage>
        <taxon>Eukaryota</taxon>
        <taxon>Viridiplantae</taxon>
        <taxon>Streptophyta</taxon>
        <taxon>Embryophyta</taxon>
        <taxon>Tracheophyta</taxon>
        <taxon>Spermatophyta</taxon>
        <taxon>Magnoliopsida</taxon>
        <taxon>eudicotyledons</taxon>
        <taxon>Gunneridae</taxon>
        <taxon>Pentapetalae</taxon>
        <taxon>rosids</taxon>
        <taxon>fabids</taxon>
        <taxon>Malpighiales</taxon>
        <taxon>Salicaceae</taxon>
        <taxon>Saliceae</taxon>
        <taxon>Salix</taxon>
    </lineage>
</organism>
<gene>
    <name evidence="6" type="ORF">OIU84_006457</name>
</gene>
<dbReference type="PANTHER" id="PTHR11969">
    <property type="entry name" value="MAX DIMERIZATION, MAD"/>
    <property type="match status" value="1"/>
</dbReference>
<comment type="subcellular location">
    <subcellularLocation>
        <location evidence="1">Nucleus</location>
    </subcellularLocation>
</comment>
<sequence length="69" mass="7480">MVTGLHSLGLYTLHLNVTAVGQMVLYSFSVKVEDECRLTSVDEIAAAVHEVVGRIQEDAISNCMPSSDQ</sequence>
<dbReference type="GO" id="GO:0000981">
    <property type="term" value="F:DNA-binding transcription factor activity, RNA polymerase II-specific"/>
    <property type="evidence" value="ECO:0007669"/>
    <property type="project" value="TreeGrafter"/>
</dbReference>
<evidence type="ECO:0000256" key="3">
    <source>
        <dbReference type="ARBA" id="ARBA00023125"/>
    </source>
</evidence>
<name>A0AAD6JYT0_9ROSI</name>
<accession>A0AAD6JYT0</accession>
<keyword evidence="3" id="KW-0238">DNA-binding</keyword>
<dbReference type="GO" id="GO:0000978">
    <property type="term" value="F:RNA polymerase II cis-regulatory region sequence-specific DNA binding"/>
    <property type="evidence" value="ECO:0007669"/>
    <property type="project" value="TreeGrafter"/>
</dbReference>
<evidence type="ECO:0000313" key="7">
    <source>
        <dbReference type="Proteomes" id="UP001162972"/>
    </source>
</evidence>
<keyword evidence="4" id="KW-0804">Transcription</keyword>
<keyword evidence="5" id="KW-0539">Nucleus</keyword>